<comment type="caution">
    <text evidence="2">The sequence shown here is derived from an EMBL/GenBank/DDBJ whole genome shotgun (WGS) entry which is preliminary data.</text>
</comment>
<sequence length="442" mass="46018">MSGVASGGPSPKSVALVGVIVVIVLATTGVWNPFPGIWSWITRADPIAEGVATWQAEIGGSPQSVTITGGSVVVEYRTSIEAYGLAAGVRLWKSDADWAGVAGTDAKAVVVAGRLLTKGYEVLDPATGAVRRKDTEATAVWTYADAVLDLRCPKAGECELSAWEPNGSKPMWTVGTPGIGFVLNASNPDLPDTQPVSGNRVDTRAAGPLPLPNLIGLPGDGKVQVIDTAQGRVVQTLTPNRNQRVAVVGSRVLTVTGEARDGTCYYGVVAQDPPSGRVVWQRAGLNLRTADNGSDCKQERDPAGGSDVVLGVDPVGRQELIAAHDGRDLWHGRDGQNVLAVDNSYALIRTADKTRVSARSFSRGAVVWRRTVGAGASAALTPYAAIIAEAKPSRIIALSPRTGGVLTEARTDAKVFAAGPGGLILVSGRDMAYLPYASSPAR</sequence>
<keyword evidence="1" id="KW-0812">Transmembrane</keyword>
<protein>
    <submittedName>
        <fullName evidence="2">Uncharacterized protein</fullName>
    </submittedName>
</protein>
<accession>A0A2T0S5Z3</accession>
<evidence type="ECO:0000313" key="3">
    <source>
        <dbReference type="Proteomes" id="UP000239209"/>
    </source>
</evidence>
<dbReference type="OrthoDB" id="3318700at2"/>
<organism evidence="2 3">
    <name type="scientific">Pseudosporangium ferrugineum</name>
    <dbReference type="NCBI Taxonomy" id="439699"/>
    <lineage>
        <taxon>Bacteria</taxon>
        <taxon>Bacillati</taxon>
        <taxon>Actinomycetota</taxon>
        <taxon>Actinomycetes</taxon>
        <taxon>Micromonosporales</taxon>
        <taxon>Micromonosporaceae</taxon>
        <taxon>Pseudosporangium</taxon>
    </lineage>
</organism>
<dbReference type="Proteomes" id="UP000239209">
    <property type="component" value="Unassembled WGS sequence"/>
</dbReference>
<reference evidence="2 3" key="1">
    <citation type="submission" date="2018-03" db="EMBL/GenBank/DDBJ databases">
        <title>Genomic Encyclopedia of Archaeal and Bacterial Type Strains, Phase II (KMG-II): from individual species to whole genera.</title>
        <authorList>
            <person name="Goeker M."/>
        </authorList>
    </citation>
    <scope>NUCLEOTIDE SEQUENCE [LARGE SCALE GENOMIC DNA]</scope>
    <source>
        <strain evidence="2 3">DSM 45348</strain>
    </source>
</reference>
<keyword evidence="3" id="KW-1185">Reference proteome</keyword>
<proteinExistence type="predicted"/>
<evidence type="ECO:0000256" key="1">
    <source>
        <dbReference type="SAM" id="Phobius"/>
    </source>
</evidence>
<dbReference type="AlphaFoldDB" id="A0A2T0S5Z3"/>
<evidence type="ECO:0000313" key="2">
    <source>
        <dbReference type="EMBL" id="PRY28839.1"/>
    </source>
</evidence>
<gene>
    <name evidence="2" type="ORF">CLV70_107144</name>
</gene>
<feature type="transmembrane region" description="Helical" evidence="1">
    <location>
        <begin position="14"/>
        <end position="34"/>
    </location>
</feature>
<keyword evidence="1" id="KW-0472">Membrane</keyword>
<keyword evidence="1" id="KW-1133">Transmembrane helix</keyword>
<dbReference type="EMBL" id="PVZG01000007">
    <property type="protein sequence ID" value="PRY28839.1"/>
    <property type="molecule type" value="Genomic_DNA"/>
</dbReference>
<name>A0A2T0S5Z3_9ACTN</name>